<dbReference type="InterPro" id="IPR006115">
    <property type="entry name" value="6PGDH_NADP-bd"/>
</dbReference>
<dbReference type="InterPro" id="IPR015815">
    <property type="entry name" value="HIBADH-related"/>
</dbReference>
<dbReference type="SUPFAM" id="SSF48179">
    <property type="entry name" value="6-phosphogluconate dehydrogenase C-terminal domain-like"/>
    <property type="match status" value="1"/>
</dbReference>
<feature type="domain" description="3-hydroxyisobutyrate dehydrogenase-like NAD-binding" evidence="5">
    <location>
        <begin position="155"/>
        <end position="273"/>
    </location>
</feature>
<dbReference type="Gene3D" id="3.40.50.720">
    <property type="entry name" value="NAD(P)-binding Rossmann-like Domain"/>
    <property type="match status" value="1"/>
</dbReference>
<evidence type="ECO:0000256" key="1">
    <source>
        <dbReference type="ARBA" id="ARBA00009080"/>
    </source>
</evidence>
<dbReference type="InterPro" id="IPR008927">
    <property type="entry name" value="6-PGluconate_DH-like_C_sf"/>
</dbReference>
<feature type="domain" description="6-phosphogluconate dehydrogenase NADP-binding" evidence="4">
    <location>
        <begin position="1"/>
        <end position="149"/>
    </location>
</feature>
<dbReference type="PANTHER" id="PTHR43580">
    <property type="entry name" value="OXIDOREDUCTASE GLYR1-RELATED"/>
    <property type="match status" value="1"/>
</dbReference>
<dbReference type="InterPro" id="IPR051265">
    <property type="entry name" value="HIBADH-related_NP60_sf"/>
</dbReference>
<dbReference type="InterPro" id="IPR036291">
    <property type="entry name" value="NAD(P)-bd_dom_sf"/>
</dbReference>
<dbReference type="Gene3D" id="1.10.1040.10">
    <property type="entry name" value="N-(1-d-carboxylethyl)-l-norvaline Dehydrogenase, domain 2"/>
    <property type="match status" value="1"/>
</dbReference>
<dbReference type="SUPFAM" id="SSF51735">
    <property type="entry name" value="NAD(P)-binding Rossmann-fold domains"/>
    <property type="match status" value="1"/>
</dbReference>
<dbReference type="Pfam" id="PF14833">
    <property type="entry name" value="NAD_binding_11"/>
    <property type="match status" value="1"/>
</dbReference>
<proteinExistence type="inferred from homology"/>
<comment type="similarity">
    <text evidence="1">Belongs to the HIBADH-related family.</text>
</comment>
<accession>A0ABS1LH80</accession>
<evidence type="ECO:0000259" key="4">
    <source>
        <dbReference type="Pfam" id="PF03446"/>
    </source>
</evidence>
<keyword evidence="2" id="KW-0560">Oxidoreductase</keyword>
<dbReference type="PIRSF" id="PIRSF000103">
    <property type="entry name" value="HIBADH"/>
    <property type="match status" value="1"/>
</dbReference>
<protein>
    <submittedName>
        <fullName evidence="6">NAD(P)-dependent oxidoreductase</fullName>
    </submittedName>
</protein>
<name>A0ABS1LH80_9MICO</name>
<evidence type="ECO:0000256" key="3">
    <source>
        <dbReference type="ARBA" id="ARBA00023027"/>
    </source>
</evidence>
<sequence>MGLPMARRLAAGGTPLTVWNRTPRQAGDGLPADVRVAGSVTDVFAECETVLVMLRDEAAVDQVLRGEPGGLAALVAARTIVNTGTLSPEYSTALAREVEHAGGNYVEAPVSGSRLPAQEGRLVAMVAGDPDVVRRVVPLLDPLCSQAVVCGPVPSGITMKLAVNVFLIALVTGLAEAFQFAQRHELDPHQLRGILDAGQMSSPISRVKTAKLVSGDLDAQAAISDVHMNARLIVDAAADAGAAAPLSELCRALYEEAVRRGDGGLDMVGIVRTIAGSRGQAASMPATTAPAPQP</sequence>
<evidence type="ECO:0000256" key="2">
    <source>
        <dbReference type="ARBA" id="ARBA00023002"/>
    </source>
</evidence>
<evidence type="ECO:0000259" key="5">
    <source>
        <dbReference type="Pfam" id="PF14833"/>
    </source>
</evidence>
<dbReference type="PANTHER" id="PTHR43580:SF2">
    <property type="entry name" value="CYTOKINE-LIKE NUCLEAR FACTOR N-PAC"/>
    <property type="match status" value="1"/>
</dbReference>
<gene>
    <name evidence="6" type="ORF">HGK34_02610</name>
</gene>
<reference evidence="6 7" key="1">
    <citation type="journal article" date="2021" name="Arch. Microbiol.">
        <title>Myceligenerans indicum sp. nov., an actinobacterium isolated from mangrove sediment of Sundarbans, India.</title>
        <authorList>
            <person name="Asha K."/>
            <person name="Bhadury P."/>
        </authorList>
    </citation>
    <scope>NUCLEOTIDE SEQUENCE [LARGE SCALE GENOMIC DNA]</scope>
    <source>
        <strain evidence="6 7">I2</strain>
    </source>
</reference>
<evidence type="ECO:0000313" key="7">
    <source>
        <dbReference type="Proteomes" id="UP000675409"/>
    </source>
</evidence>
<evidence type="ECO:0000313" key="6">
    <source>
        <dbReference type="EMBL" id="MBL0885183.1"/>
    </source>
</evidence>
<dbReference type="InterPro" id="IPR013328">
    <property type="entry name" value="6PGD_dom2"/>
</dbReference>
<keyword evidence="3" id="KW-0520">NAD</keyword>
<organism evidence="6 7">
    <name type="scientific">Myceligenerans indicum</name>
    <dbReference type="NCBI Taxonomy" id="2593663"/>
    <lineage>
        <taxon>Bacteria</taxon>
        <taxon>Bacillati</taxon>
        <taxon>Actinomycetota</taxon>
        <taxon>Actinomycetes</taxon>
        <taxon>Micrococcales</taxon>
        <taxon>Promicromonosporaceae</taxon>
        <taxon>Myceligenerans</taxon>
    </lineage>
</organism>
<dbReference type="Pfam" id="PF03446">
    <property type="entry name" value="NAD_binding_2"/>
    <property type="match status" value="1"/>
</dbReference>
<keyword evidence="7" id="KW-1185">Reference proteome</keyword>
<dbReference type="InterPro" id="IPR029154">
    <property type="entry name" value="HIBADH-like_NADP-bd"/>
</dbReference>
<comment type="caution">
    <text evidence="6">The sequence shown here is derived from an EMBL/GenBank/DDBJ whole genome shotgun (WGS) entry which is preliminary data.</text>
</comment>
<dbReference type="Proteomes" id="UP000675409">
    <property type="component" value="Unassembled WGS sequence"/>
</dbReference>
<dbReference type="EMBL" id="JABBYC010000002">
    <property type="protein sequence ID" value="MBL0885183.1"/>
    <property type="molecule type" value="Genomic_DNA"/>
</dbReference>